<dbReference type="Pfam" id="PF13598">
    <property type="entry name" value="DUF4139"/>
    <property type="match status" value="1"/>
</dbReference>
<dbReference type="Pfam" id="PF13600">
    <property type="entry name" value="DUF4140"/>
    <property type="match status" value="1"/>
</dbReference>
<evidence type="ECO:0000259" key="3">
    <source>
        <dbReference type="Pfam" id="PF13600"/>
    </source>
</evidence>
<evidence type="ECO:0000313" key="4">
    <source>
        <dbReference type="EMBL" id="THH33433.1"/>
    </source>
</evidence>
<comment type="caution">
    <text evidence="4">The sequence shown here is derived from an EMBL/GenBank/DDBJ whole genome shotgun (WGS) entry which is preliminary data.</text>
</comment>
<dbReference type="Proteomes" id="UP000308730">
    <property type="component" value="Unassembled WGS sequence"/>
</dbReference>
<evidence type="ECO:0000259" key="2">
    <source>
        <dbReference type="Pfam" id="PF13598"/>
    </source>
</evidence>
<dbReference type="PANTHER" id="PTHR31005">
    <property type="entry name" value="DUF4139 DOMAIN-CONTAINING PROTEIN"/>
    <property type="match status" value="1"/>
</dbReference>
<feature type="compositionally biased region" description="Polar residues" evidence="1">
    <location>
        <begin position="347"/>
        <end position="370"/>
    </location>
</feature>
<dbReference type="InterPro" id="IPR011935">
    <property type="entry name" value="CHP02231"/>
</dbReference>
<gene>
    <name evidence="4" type="ORF">EUX98_g719</name>
</gene>
<dbReference type="EMBL" id="SGPM01000006">
    <property type="protein sequence ID" value="THH33433.1"/>
    <property type="molecule type" value="Genomic_DNA"/>
</dbReference>
<evidence type="ECO:0000313" key="5">
    <source>
        <dbReference type="Proteomes" id="UP000308730"/>
    </source>
</evidence>
<organism evidence="4 5">
    <name type="scientific">Antrodiella citrinella</name>
    <dbReference type="NCBI Taxonomy" id="2447956"/>
    <lineage>
        <taxon>Eukaryota</taxon>
        <taxon>Fungi</taxon>
        <taxon>Dikarya</taxon>
        <taxon>Basidiomycota</taxon>
        <taxon>Agaricomycotina</taxon>
        <taxon>Agaricomycetes</taxon>
        <taxon>Polyporales</taxon>
        <taxon>Steccherinaceae</taxon>
        <taxon>Antrodiella</taxon>
    </lineage>
</organism>
<proteinExistence type="predicted"/>
<name>A0A4V3XJK5_9APHY</name>
<accession>A0A4V3XJK5</accession>
<evidence type="ECO:0000256" key="1">
    <source>
        <dbReference type="SAM" id="MobiDB-lite"/>
    </source>
</evidence>
<keyword evidence="5" id="KW-1185">Reference proteome</keyword>
<dbReference type="InterPro" id="IPR025554">
    <property type="entry name" value="DUF4140"/>
</dbReference>
<sequence>MTTFHNLDAPDLPIQSVTVFKSNRAQVVRILDIDLKDGDNVVIMNKLPNSIDANSIRVSGFGGSARLADVVCIVPTTGLFGTRDTGGLFHGTREVQSDATYALGQRRKTLEAERVIREQEAHLLLSYGESISKSTDMPPSKFSTYLDTFRAQRSKGVLAVRDIEDQLRTLEEKIAQEIETKPRGTAKAKVTITLHAEKSCKIFLRLAYHVSQAQWNIVYDLYASTTEPNTVSLHYRAQITQSTGESWADTQLTLSTTDAQAHEIPNLGVYRILPTQPFTEPKTQVAPPVSRGPHTWGHMQPQAQTGGSLFGAFTQQSSWPFGNVAPSDPNSTGTQTGSTTLFGSSVAVTSATDSPSTSHEVDATNGQLQTPEPVFQMREGSMTMKTNSLSSSFTVEGKAIVPSDGAAHTVSIASFNVFLRCRVENATEYRLLPGFASVFLDEEFVSKSKISEIGRNDFFECTLGVDRAMEVSYELTQEKTTTVDTVRSFGDSPKAVTNCQVRTTIKNTGSSTIKNLVVQDVLPIPSPLEKDTFKVVLRKPQGLSDASADELVDVRSQVNTNEMDQQKLSGVRRKIRWSKRQVGKGGEEDGRYDWVVDVLQGEELSLVAAWDIRGPTEVPWREVAQ</sequence>
<dbReference type="InterPro" id="IPR037291">
    <property type="entry name" value="DUF4139"/>
</dbReference>
<dbReference type="PANTHER" id="PTHR31005:SF8">
    <property type="entry name" value="DUF4139 DOMAIN-CONTAINING PROTEIN"/>
    <property type="match status" value="1"/>
</dbReference>
<feature type="domain" description="DUF4139" evidence="2">
    <location>
        <begin position="204"/>
        <end position="569"/>
    </location>
</feature>
<dbReference type="NCBIfam" id="TIGR02231">
    <property type="entry name" value="mucoidy inhibitor MuiA family protein"/>
    <property type="match status" value="1"/>
</dbReference>
<dbReference type="AlphaFoldDB" id="A0A4V3XJK5"/>
<evidence type="ECO:0008006" key="6">
    <source>
        <dbReference type="Google" id="ProtNLM"/>
    </source>
</evidence>
<reference evidence="4 5" key="1">
    <citation type="submission" date="2019-02" db="EMBL/GenBank/DDBJ databases">
        <title>Genome sequencing of the rare red list fungi Antrodiella citrinella (Flaviporus citrinellus).</title>
        <authorList>
            <person name="Buettner E."/>
            <person name="Kellner H."/>
        </authorList>
    </citation>
    <scope>NUCLEOTIDE SEQUENCE [LARGE SCALE GENOMIC DNA]</scope>
    <source>
        <strain evidence="4 5">DSM 108506</strain>
    </source>
</reference>
<protein>
    <recommendedName>
        <fullName evidence="6">DUF4139 domain-containing protein</fullName>
    </recommendedName>
</protein>
<feature type="domain" description="DUF4140" evidence="3">
    <location>
        <begin position="17"/>
        <end position="72"/>
    </location>
</feature>
<dbReference type="OrthoDB" id="10068793at2759"/>
<feature type="region of interest" description="Disordered" evidence="1">
    <location>
        <begin position="347"/>
        <end position="371"/>
    </location>
</feature>